<dbReference type="Gene3D" id="1.10.3090.10">
    <property type="entry name" value="cca-adding enzyme, domain 2"/>
    <property type="match status" value="1"/>
</dbReference>
<accession>A0A7X9FS10</accession>
<comment type="cofactor">
    <cofactor evidence="1">
        <name>Mg(2+)</name>
        <dbReference type="ChEBI" id="CHEBI:18420"/>
    </cofactor>
</comment>
<evidence type="ECO:0000256" key="3">
    <source>
        <dbReference type="ARBA" id="ARBA00022555"/>
    </source>
</evidence>
<evidence type="ECO:0000259" key="13">
    <source>
        <dbReference type="Pfam" id="PF12627"/>
    </source>
</evidence>
<dbReference type="InterPro" id="IPR043519">
    <property type="entry name" value="NT_sf"/>
</dbReference>
<evidence type="ECO:0000256" key="2">
    <source>
        <dbReference type="ARBA" id="ARBA00007265"/>
    </source>
</evidence>
<keyword evidence="8" id="KW-0547">Nucleotide-binding</keyword>
<dbReference type="GO" id="GO:0046872">
    <property type="term" value="F:metal ion binding"/>
    <property type="evidence" value="ECO:0007669"/>
    <property type="project" value="UniProtKB-KW"/>
</dbReference>
<keyword evidence="6" id="KW-0548">Nucleotidyltransferase</keyword>
<organism evidence="14 15">
    <name type="scientific">SAR324 cluster bacterium</name>
    <dbReference type="NCBI Taxonomy" id="2024889"/>
    <lineage>
        <taxon>Bacteria</taxon>
        <taxon>Deltaproteobacteria</taxon>
        <taxon>SAR324 cluster</taxon>
    </lineage>
</organism>
<dbReference type="InterPro" id="IPR002646">
    <property type="entry name" value="PolA_pol_head_dom"/>
</dbReference>
<dbReference type="EMBL" id="JAAZON010000396">
    <property type="protein sequence ID" value="NMC63272.1"/>
    <property type="molecule type" value="Genomic_DNA"/>
</dbReference>
<feature type="domain" description="Poly A polymerase head" evidence="12">
    <location>
        <begin position="35"/>
        <end position="182"/>
    </location>
</feature>
<dbReference type="GO" id="GO:0016779">
    <property type="term" value="F:nucleotidyltransferase activity"/>
    <property type="evidence" value="ECO:0007669"/>
    <property type="project" value="UniProtKB-KW"/>
</dbReference>
<keyword evidence="5" id="KW-0819">tRNA processing</keyword>
<dbReference type="Gene3D" id="3.30.460.10">
    <property type="entry name" value="Beta Polymerase, domain 2"/>
    <property type="match status" value="1"/>
</dbReference>
<evidence type="ECO:0000256" key="5">
    <source>
        <dbReference type="ARBA" id="ARBA00022694"/>
    </source>
</evidence>
<evidence type="ECO:0000256" key="9">
    <source>
        <dbReference type="ARBA" id="ARBA00022842"/>
    </source>
</evidence>
<evidence type="ECO:0000256" key="10">
    <source>
        <dbReference type="ARBA" id="ARBA00022884"/>
    </source>
</evidence>
<dbReference type="Pfam" id="PF12627">
    <property type="entry name" value="PolyA_pol_RNAbd"/>
    <property type="match status" value="1"/>
</dbReference>
<reference evidence="14 15" key="1">
    <citation type="journal article" date="2020" name="Biotechnol. Biofuels">
        <title>New insights from the biogas microbiome by comprehensive genome-resolved metagenomics of nearly 1600 species originating from multiple anaerobic digesters.</title>
        <authorList>
            <person name="Campanaro S."/>
            <person name="Treu L."/>
            <person name="Rodriguez-R L.M."/>
            <person name="Kovalovszki A."/>
            <person name="Ziels R.M."/>
            <person name="Maus I."/>
            <person name="Zhu X."/>
            <person name="Kougias P.G."/>
            <person name="Basile A."/>
            <person name="Luo G."/>
            <person name="Schluter A."/>
            <person name="Konstantinidis K.T."/>
            <person name="Angelidaki I."/>
        </authorList>
    </citation>
    <scope>NUCLEOTIDE SEQUENCE [LARGE SCALE GENOMIC DNA]</scope>
    <source>
        <strain evidence="14">AS27yjCOA_65</strain>
    </source>
</reference>
<evidence type="ECO:0000259" key="12">
    <source>
        <dbReference type="Pfam" id="PF01743"/>
    </source>
</evidence>
<dbReference type="SUPFAM" id="SSF81301">
    <property type="entry name" value="Nucleotidyltransferase"/>
    <property type="match status" value="1"/>
</dbReference>
<comment type="caution">
    <text evidence="14">The sequence shown here is derived from an EMBL/GenBank/DDBJ whole genome shotgun (WGS) entry which is preliminary data.</text>
</comment>
<evidence type="ECO:0000256" key="4">
    <source>
        <dbReference type="ARBA" id="ARBA00022679"/>
    </source>
</evidence>
<dbReference type="GO" id="GO:0000166">
    <property type="term" value="F:nucleotide binding"/>
    <property type="evidence" value="ECO:0007669"/>
    <property type="project" value="UniProtKB-KW"/>
</dbReference>
<dbReference type="Proteomes" id="UP000524246">
    <property type="component" value="Unassembled WGS sequence"/>
</dbReference>
<keyword evidence="3" id="KW-0820">tRNA-binding</keyword>
<sequence length="388" mass="43358">MSEKPSSVGQKSVSPLQLDFLQTLDSLASKNSREVYVVGGFIRDILLDSLQSNKPDIDFVLEKDAEAFAIHAAKALKGKLRKHPAFLTFKVEAPEAFHLIPEFDIATARTEIYVCPGALPKIKPASIHDDLKRRDFTINSLAIRLGDLVAILQSEGCLDTLLKAKVLNYFNGLEDLESRLIRILHEKSFVDDPTRVFRACRYAARIGGEIESSTLEALKDSISHQSLQSISWFRILSELKKALSEKSPSDVFSLLDRCGILKALPCVAPDKIEDTRSALLRLARPLKKRQSELLFSTALRIFVYYSEEEPEPALFRAASLSKEQRESISQDIRKLRSATSLRGFSEEALLLGEAVEEDPEKRMEFSAALRRKGLLPDETGNVVVDDAN</sequence>
<evidence type="ECO:0000313" key="14">
    <source>
        <dbReference type="EMBL" id="NMC63272.1"/>
    </source>
</evidence>
<evidence type="ECO:0000313" key="15">
    <source>
        <dbReference type="Proteomes" id="UP000524246"/>
    </source>
</evidence>
<dbReference type="CDD" id="cd05398">
    <property type="entry name" value="NT_ClassII-CCAase"/>
    <property type="match status" value="1"/>
</dbReference>
<evidence type="ECO:0000256" key="7">
    <source>
        <dbReference type="ARBA" id="ARBA00022723"/>
    </source>
</evidence>
<keyword evidence="7" id="KW-0479">Metal-binding</keyword>
<dbReference type="Pfam" id="PF01743">
    <property type="entry name" value="PolyA_pol"/>
    <property type="match status" value="1"/>
</dbReference>
<dbReference type="SUPFAM" id="SSF81891">
    <property type="entry name" value="Poly A polymerase C-terminal region-like"/>
    <property type="match status" value="1"/>
</dbReference>
<keyword evidence="4 11" id="KW-0808">Transferase</keyword>
<comment type="similarity">
    <text evidence="2 11">Belongs to the tRNA nucleotidyltransferase/poly(A) polymerase family.</text>
</comment>
<protein>
    <submittedName>
        <fullName evidence="14">CCA tRNA nucleotidyltransferase</fullName>
    </submittedName>
</protein>
<dbReference type="InterPro" id="IPR052390">
    <property type="entry name" value="tRNA_nt/polyA_polymerase"/>
</dbReference>
<dbReference type="PANTHER" id="PTHR47788:SF1">
    <property type="entry name" value="A-ADDING TRNA NUCLEOTIDYLTRANSFERASE"/>
    <property type="match status" value="1"/>
</dbReference>
<evidence type="ECO:0000256" key="8">
    <source>
        <dbReference type="ARBA" id="ARBA00022741"/>
    </source>
</evidence>
<evidence type="ECO:0000256" key="6">
    <source>
        <dbReference type="ARBA" id="ARBA00022695"/>
    </source>
</evidence>
<dbReference type="PANTHER" id="PTHR47788">
    <property type="entry name" value="POLYA POLYMERASE"/>
    <property type="match status" value="1"/>
</dbReference>
<dbReference type="AlphaFoldDB" id="A0A7X9FS10"/>
<name>A0A7X9FS10_9DELT</name>
<keyword evidence="10 11" id="KW-0694">RNA-binding</keyword>
<evidence type="ECO:0000256" key="11">
    <source>
        <dbReference type="RuleBase" id="RU003953"/>
    </source>
</evidence>
<gene>
    <name evidence="14" type="ORF">GYA55_08885</name>
</gene>
<proteinExistence type="inferred from homology"/>
<dbReference type="GO" id="GO:0000049">
    <property type="term" value="F:tRNA binding"/>
    <property type="evidence" value="ECO:0007669"/>
    <property type="project" value="UniProtKB-KW"/>
</dbReference>
<feature type="domain" description="tRNA nucleotidyltransferase/poly(A) polymerase RNA and SrmB- binding" evidence="13">
    <location>
        <begin position="209"/>
        <end position="267"/>
    </location>
</feature>
<dbReference type="GO" id="GO:0008033">
    <property type="term" value="P:tRNA processing"/>
    <property type="evidence" value="ECO:0007669"/>
    <property type="project" value="UniProtKB-KW"/>
</dbReference>
<keyword evidence="9" id="KW-0460">Magnesium</keyword>
<evidence type="ECO:0000256" key="1">
    <source>
        <dbReference type="ARBA" id="ARBA00001946"/>
    </source>
</evidence>
<dbReference type="InterPro" id="IPR032828">
    <property type="entry name" value="PolyA_RNA-bd"/>
</dbReference>